<dbReference type="EMBL" id="AP019537">
    <property type="protein sequence ID" value="BBJ05981.1"/>
    <property type="molecule type" value="Genomic_DNA"/>
</dbReference>
<name>A0A455W9S6_MARNT</name>
<organism evidence="1">
    <name type="scientific">Marinobacter nauticus</name>
    <name type="common">Marinobacter hydrocarbonoclasticus</name>
    <name type="synonym">Marinobacter aquaeolei</name>
    <dbReference type="NCBI Taxonomy" id="2743"/>
    <lineage>
        <taxon>Bacteria</taxon>
        <taxon>Pseudomonadati</taxon>
        <taxon>Pseudomonadota</taxon>
        <taxon>Gammaproteobacteria</taxon>
        <taxon>Pseudomonadales</taxon>
        <taxon>Marinobacteraceae</taxon>
        <taxon>Marinobacter</taxon>
    </lineage>
</organism>
<evidence type="ECO:0008006" key="2">
    <source>
        <dbReference type="Google" id="ProtNLM"/>
    </source>
</evidence>
<dbReference type="AlphaFoldDB" id="A0A455W9S6"/>
<accession>A0A455W9S6</accession>
<gene>
    <name evidence="1" type="ORF">YBY_38300</name>
</gene>
<evidence type="ECO:0000313" key="1">
    <source>
        <dbReference type="EMBL" id="BBJ05981.1"/>
    </source>
</evidence>
<sequence>MKKFLDRGRLTTATLVLATFALPGCMVYQIDQSSLDRDARAYQQPAPFQTESPILTPWLTPASDDLPTVEVVQSQATQYNDMSGLNFVASILTLTLIPAVGSYDYTDTLTVAWEGETLANSSANYAVKEYMSLYFPTPMLFMGSLYDMGGLDLEDTQNTIGVIHARNIADAIARQQPLYERVPQNDPEALANFVKSGSAPLFHPRATARIAALAPANNPMEYHQQYANLSGYVNLLPLEWQAWLIGPDGLKGWQIKAALDNGEDESEMLRKVVSSYPEELAEWNRTARQTEARYREWFSHTNPALVSNLLEAQSQQRAQWPYYANMTEEHHQILIENGVPDSIVAYMTNAERSSELVAAAKTGPLQDSQGRMLTEEQLLERLVRNDNNGRFMSPYTSDGVLAEWVNLANNANMGATAGSAVGAVAGAYAANKALDFVPFGLGGLVGGAVGAEVGKEVGRESAISASGGWEAIKSASDRSFDSLPNMARYLKQKYGTTANFTDAMRAATQIYPEFSSVLASTN</sequence>
<proteinExistence type="predicted"/>
<protein>
    <recommendedName>
        <fullName evidence="2">Carboxyl-terminal protease-like protein</fullName>
    </recommendedName>
</protein>
<reference evidence="1" key="1">
    <citation type="submission" date="2019-03" db="EMBL/GenBank/DDBJ databases">
        <title>Whole genome analysis of nitrate-reducing bacteria Marinobacter hydrocarbonoclasticus YB03.</title>
        <authorList>
            <person name="Azam A.H."/>
            <person name="Yuk S.R."/>
            <person name="Kamarisima K."/>
            <person name="Miyanaga K."/>
            <person name="Tanji Y."/>
        </authorList>
    </citation>
    <scope>NUCLEOTIDE SEQUENCE</scope>
    <source>
        <strain evidence="1">YB03</strain>
    </source>
</reference>